<evidence type="ECO:0000313" key="1">
    <source>
        <dbReference type="EMBL" id="SHN12427.1"/>
    </source>
</evidence>
<name>A0A1M7P6V2_9HYPH</name>
<dbReference type="Proteomes" id="UP000186002">
    <property type="component" value="Unassembled WGS sequence"/>
</dbReference>
<evidence type="ECO:0000313" key="2">
    <source>
        <dbReference type="Proteomes" id="UP000186002"/>
    </source>
</evidence>
<dbReference type="SUPFAM" id="SSF53756">
    <property type="entry name" value="UDP-Glycosyltransferase/glycogen phosphorylase"/>
    <property type="match status" value="1"/>
</dbReference>
<accession>A0A1M7P6V2</accession>
<gene>
    <name evidence="1" type="ORF">SAMN05444272_4159</name>
</gene>
<dbReference type="Gene3D" id="3.40.50.2000">
    <property type="entry name" value="Glycogen Phosphorylase B"/>
    <property type="match status" value="1"/>
</dbReference>
<protein>
    <submittedName>
        <fullName evidence="1">Glycosyltransferase involved in cell wall bisynthesis</fullName>
    </submittedName>
</protein>
<dbReference type="STRING" id="735517.SAMN05444272_4159"/>
<dbReference type="AlphaFoldDB" id="A0A1M7P6V2"/>
<sequence>MFRKSQSNPATYGLENLSPAELDRVRSIFDETYYHKRYPDIALPGIDAFDHFMNFGWKEERDPCAIFHTATYLQQVPELREKNVNPFVHWIIENKHLIKGQKTTPPPVLAFLEDFTSEQIKLIWEEFDEAYYRDRYPDVGKSTLSGFEHYMQQGWREGRDPSANFSTNYYLEVCEDVRDSGINPLTHWVFEGRKEKRRGVAALAPTKKSTTPLSGLEGFSEGKIALIRQAFDTYYYNSHYLDVVAAKVDPFEHYMNHGWKEGRDPSADFSTNFYLEQAPDVKAAGMNPLVHWVLAGKSEGRLVRHPGGIRYDLLLQQRPFSEMAREWKRELPEDIEIKSGEEVVSLVLAGKTSENSGLIISVSHDNYRRIGGGVQLCVQREEAAATAGGNTYLNIHPASPLPCLANEDDDPVMQILLNGQELCLIRMSEMIIAAKKLGPSYKTTKVIVHHMMGHVPELVSKLVAATGTRDCFVWLHDFFTICPSYALQRNNLTFCGAPDIKSNSCKICLFGKERASHQKRMQAFFASVEAKVLAPSNGAMDLWKANSKLTPASAEVLPHVKLTKKNKKANGTASEADAPKRIAFVGYPGIHKGWHTFVKLHKQLNTREGYRFVYFGSNPPPATENLQHVAVTVTAENPGAMIDALAENQIDLVLHWASCFETFSFSTIEAICAGSAVLTNAGSGNVASLVRKYDAGAVLNDEEDLLELFEDGRAEDLVSKTRDLREKQQWKADLSSMTFDVLEAKP</sequence>
<reference evidence="1 2" key="1">
    <citation type="submission" date="2016-11" db="EMBL/GenBank/DDBJ databases">
        <authorList>
            <person name="Jaros S."/>
            <person name="Januszkiewicz K."/>
            <person name="Wedrychowicz H."/>
        </authorList>
    </citation>
    <scope>NUCLEOTIDE SEQUENCE [LARGE SCALE GENOMIC DNA]</scope>
    <source>
        <strain evidence="1 2">DSM 22153</strain>
    </source>
</reference>
<dbReference type="EMBL" id="FRBW01000006">
    <property type="protein sequence ID" value="SHN12427.1"/>
    <property type="molecule type" value="Genomic_DNA"/>
</dbReference>
<proteinExistence type="predicted"/>
<keyword evidence="1" id="KW-0808">Transferase</keyword>
<organism evidence="1 2">
    <name type="scientific">Roseibium suaedae</name>
    <dbReference type="NCBI Taxonomy" id="735517"/>
    <lineage>
        <taxon>Bacteria</taxon>
        <taxon>Pseudomonadati</taxon>
        <taxon>Pseudomonadota</taxon>
        <taxon>Alphaproteobacteria</taxon>
        <taxon>Hyphomicrobiales</taxon>
        <taxon>Stappiaceae</taxon>
        <taxon>Roseibium</taxon>
    </lineage>
</organism>
<keyword evidence="2" id="KW-1185">Reference proteome</keyword>
<dbReference type="GO" id="GO:0016740">
    <property type="term" value="F:transferase activity"/>
    <property type="evidence" value="ECO:0007669"/>
    <property type="project" value="UniProtKB-KW"/>
</dbReference>